<name>A0A8J2ZDD5_9PROT</name>
<dbReference type="Proteomes" id="UP000597507">
    <property type="component" value="Unassembled WGS sequence"/>
</dbReference>
<dbReference type="RefSeq" id="WP_188902078.1">
    <property type="nucleotide sequence ID" value="NZ_BMKS01000011.1"/>
</dbReference>
<keyword evidence="3" id="KW-1185">Reference proteome</keyword>
<feature type="domain" description="ParB-like N-terminal" evidence="1">
    <location>
        <begin position="19"/>
        <end position="113"/>
    </location>
</feature>
<accession>A0A8J2ZDD5</accession>
<dbReference type="SMART" id="SM00470">
    <property type="entry name" value="ParB"/>
    <property type="match status" value="1"/>
</dbReference>
<reference evidence="2 3" key="1">
    <citation type="journal article" date="2014" name="Int. J. Syst. Evol. Microbiol.">
        <title>Complete genome sequence of Corynebacterium casei LMG S-19264T (=DSM 44701T), isolated from a smear-ripened cheese.</title>
        <authorList>
            <consortium name="US DOE Joint Genome Institute (JGI-PGF)"/>
            <person name="Walter F."/>
            <person name="Albersmeier A."/>
            <person name="Kalinowski J."/>
            <person name="Ruckert C."/>
        </authorList>
    </citation>
    <scope>NUCLEOTIDE SEQUENCE [LARGE SCALE GENOMIC DNA]</scope>
    <source>
        <strain evidence="2 3">CGMCC 1.16330</strain>
    </source>
</reference>
<dbReference type="Pfam" id="PF07506">
    <property type="entry name" value="RepB"/>
    <property type="match status" value="1"/>
</dbReference>
<gene>
    <name evidence="2" type="ORF">GCM10010964_32250</name>
</gene>
<evidence type="ECO:0000313" key="3">
    <source>
        <dbReference type="Proteomes" id="UP000597507"/>
    </source>
</evidence>
<protein>
    <submittedName>
        <fullName evidence="2">Chromosome partitioning protein ParB</fullName>
    </submittedName>
</protein>
<dbReference type="InterPro" id="IPR036086">
    <property type="entry name" value="ParB/Sulfiredoxin_sf"/>
</dbReference>
<dbReference type="Pfam" id="PF02195">
    <property type="entry name" value="ParB_N"/>
    <property type="match status" value="1"/>
</dbReference>
<dbReference type="Gene3D" id="3.90.1530.10">
    <property type="entry name" value="Conserved hypothetical protein from pyrococcus furiosus pfu- 392566-001, ParB domain"/>
    <property type="match status" value="1"/>
</dbReference>
<dbReference type="SUPFAM" id="SSF110849">
    <property type="entry name" value="ParB/Sulfiredoxin"/>
    <property type="match status" value="1"/>
</dbReference>
<dbReference type="CDD" id="cd16387">
    <property type="entry name" value="ParB_N_Srx"/>
    <property type="match status" value="1"/>
</dbReference>
<organism evidence="2 3">
    <name type="scientific">Caldovatus sediminis</name>
    <dbReference type="NCBI Taxonomy" id="2041189"/>
    <lineage>
        <taxon>Bacteria</taxon>
        <taxon>Pseudomonadati</taxon>
        <taxon>Pseudomonadota</taxon>
        <taxon>Alphaproteobacteria</taxon>
        <taxon>Acetobacterales</taxon>
        <taxon>Roseomonadaceae</taxon>
        <taxon>Caldovatus</taxon>
    </lineage>
</organism>
<dbReference type="EMBL" id="BMKS01000011">
    <property type="protein sequence ID" value="GGG42320.1"/>
    <property type="molecule type" value="Genomic_DNA"/>
</dbReference>
<dbReference type="SUPFAM" id="SSF109709">
    <property type="entry name" value="KorB DNA-binding domain-like"/>
    <property type="match status" value="1"/>
</dbReference>
<sequence>MGGKEERRTVGSAFEATGLRVPLDRIQPLRVVGAKTRRSSKYAQIAASIAEVGVIEPPVVARHPTERGRFLLLDGHLRVEVLRDGGETDVLCLIATDDEAFTYNKRISRLAAVQEHRMILQAIDRKVPEERLARALNIDIGTLRQKKRALHGVCPEAIEILKDKPVSLGVFALLKRMVPLRQIEAAETMAGMNRYSKGYVRAILAATPEAQLVPDAKPKAVKGLSAEQVALMERETAQLDREIKAAEQSYGPDHLRLVLARGYVAKLVANARVARWLQQHQPEMLTEFRKIAETDIAAA</sequence>
<dbReference type="AlphaFoldDB" id="A0A8J2ZDD5"/>
<comment type="caution">
    <text evidence="2">The sequence shown here is derived from an EMBL/GenBank/DDBJ whole genome shotgun (WGS) entry which is preliminary data.</text>
</comment>
<evidence type="ECO:0000259" key="1">
    <source>
        <dbReference type="SMART" id="SM00470"/>
    </source>
</evidence>
<evidence type="ECO:0000313" key="2">
    <source>
        <dbReference type="EMBL" id="GGG42320.1"/>
    </source>
</evidence>
<dbReference type="InterPro" id="IPR003115">
    <property type="entry name" value="ParB_N"/>
</dbReference>
<dbReference type="InterPro" id="IPR011111">
    <property type="entry name" value="Plasmid_RepB"/>
</dbReference>
<proteinExistence type="predicted"/>